<gene>
    <name evidence="2" type="ORF">GCM10007216_25770</name>
</gene>
<keyword evidence="3" id="KW-1185">Reference proteome</keyword>
<dbReference type="Proteomes" id="UP000619534">
    <property type="component" value="Unassembled WGS sequence"/>
</dbReference>
<dbReference type="EMBL" id="BMCJ01000004">
    <property type="protein sequence ID" value="GGC93865.1"/>
    <property type="molecule type" value="Genomic_DNA"/>
</dbReference>
<name>A0ABQ1PBC2_9BACI</name>
<accession>A0ABQ1PBC2</accession>
<reference evidence="3" key="1">
    <citation type="journal article" date="2019" name="Int. J. Syst. Evol. Microbiol.">
        <title>The Global Catalogue of Microorganisms (GCM) 10K type strain sequencing project: providing services to taxonomists for standard genome sequencing and annotation.</title>
        <authorList>
            <consortium name="The Broad Institute Genomics Platform"/>
            <consortium name="The Broad Institute Genome Sequencing Center for Infectious Disease"/>
            <person name="Wu L."/>
            <person name="Ma J."/>
        </authorList>
    </citation>
    <scope>NUCLEOTIDE SEQUENCE [LARGE SCALE GENOMIC DNA]</scope>
    <source>
        <strain evidence="3">CCM 7282</strain>
    </source>
</reference>
<evidence type="ECO:0000313" key="2">
    <source>
        <dbReference type="EMBL" id="GGC93865.1"/>
    </source>
</evidence>
<sequence length="49" mass="5410">MRLPWEKDPDETPQGVKRPRRLGGSPTGKRTVSQPPFSGFGNVSQNTSK</sequence>
<evidence type="ECO:0000256" key="1">
    <source>
        <dbReference type="SAM" id="MobiDB-lite"/>
    </source>
</evidence>
<feature type="compositionally biased region" description="Polar residues" evidence="1">
    <location>
        <begin position="28"/>
        <end position="49"/>
    </location>
</feature>
<organism evidence="2 3">
    <name type="scientific">Thalassobacillus devorans</name>
    <dbReference type="NCBI Taxonomy" id="279813"/>
    <lineage>
        <taxon>Bacteria</taxon>
        <taxon>Bacillati</taxon>
        <taxon>Bacillota</taxon>
        <taxon>Bacilli</taxon>
        <taxon>Bacillales</taxon>
        <taxon>Bacillaceae</taxon>
        <taxon>Thalassobacillus</taxon>
    </lineage>
</organism>
<proteinExistence type="predicted"/>
<evidence type="ECO:0000313" key="3">
    <source>
        <dbReference type="Proteomes" id="UP000619534"/>
    </source>
</evidence>
<protein>
    <submittedName>
        <fullName evidence="2">Uncharacterized protein</fullName>
    </submittedName>
</protein>
<comment type="caution">
    <text evidence="2">The sequence shown here is derived from an EMBL/GenBank/DDBJ whole genome shotgun (WGS) entry which is preliminary data.</text>
</comment>
<feature type="region of interest" description="Disordered" evidence="1">
    <location>
        <begin position="1"/>
        <end position="49"/>
    </location>
</feature>